<dbReference type="Proteomes" id="UP000010420">
    <property type="component" value="Unassembled WGS sequence"/>
</dbReference>
<feature type="binding site" evidence="10">
    <location>
        <position position="258"/>
    </location>
    <ligand>
        <name>Zn(2+)</name>
        <dbReference type="ChEBI" id="CHEBI:29105"/>
    </ligand>
</feature>
<dbReference type="GO" id="GO:0019843">
    <property type="term" value="F:rRNA binding"/>
    <property type="evidence" value="ECO:0007669"/>
    <property type="project" value="UniProtKB-KW"/>
</dbReference>
<dbReference type="GO" id="GO:0005737">
    <property type="term" value="C:cytoplasm"/>
    <property type="evidence" value="ECO:0007669"/>
    <property type="project" value="UniProtKB-SubCell"/>
</dbReference>
<dbReference type="InterPro" id="IPR004881">
    <property type="entry name" value="Ribosome_biogen_GTPase_RsgA"/>
</dbReference>
<dbReference type="Gene3D" id="3.40.50.300">
    <property type="entry name" value="P-loop containing nucleotide triphosphate hydrolases"/>
    <property type="match status" value="1"/>
</dbReference>
<dbReference type="Pfam" id="PF16745">
    <property type="entry name" value="RsgA_N"/>
    <property type="match status" value="1"/>
</dbReference>
<gene>
    <name evidence="10" type="primary">rsgA</name>
    <name evidence="13" type="ORF">HMPREF0216_01813</name>
</gene>
<dbReference type="HAMAP" id="MF_01820">
    <property type="entry name" value="GTPase_RsgA"/>
    <property type="match status" value="1"/>
</dbReference>
<dbReference type="NCBIfam" id="TIGR00157">
    <property type="entry name" value="ribosome small subunit-dependent GTPase A"/>
    <property type="match status" value="1"/>
</dbReference>
<dbReference type="PANTHER" id="PTHR32120:SF11">
    <property type="entry name" value="SMALL RIBOSOMAL SUBUNIT BIOGENESIS GTPASE RSGA 1, MITOCHONDRIAL-RELATED"/>
    <property type="match status" value="1"/>
</dbReference>
<feature type="binding site" evidence="10">
    <location>
        <begin position="170"/>
        <end position="178"/>
    </location>
    <ligand>
        <name>GTP</name>
        <dbReference type="ChEBI" id="CHEBI:37565"/>
    </ligand>
</feature>
<keyword evidence="9 10" id="KW-0342">GTP-binding</keyword>
<reference evidence="13 14" key="1">
    <citation type="submission" date="2012-05" db="EMBL/GenBank/DDBJ databases">
        <authorList>
            <person name="Weinstock G."/>
            <person name="Sodergren E."/>
            <person name="Lobos E.A."/>
            <person name="Fulton L."/>
            <person name="Fulton R."/>
            <person name="Courtney L."/>
            <person name="Fronick C."/>
            <person name="O'Laughlin M."/>
            <person name="Godfrey J."/>
            <person name="Wilson R.M."/>
            <person name="Miner T."/>
            <person name="Farmer C."/>
            <person name="Delehaunty K."/>
            <person name="Cordes M."/>
            <person name="Minx P."/>
            <person name="Tomlinson C."/>
            <person name="Chen J."/>
            <person name="Wollam A."/>
            <person name="Pepin K.H."/>
            <person name="Bhonagiri V."/>
            <person name="Zhang X."/>
            <person name="Suruliraj S."/>
            <person name="Warren W."/>
            <person name="Mitreva M."/>
            <person name="Mardis E.R."/>
            <person name="Wilson R.K."/>
        </authorList>
    </citation>
    <scope>NUCLEOTIDE SEQUENCE [LARGE SCALE GENOMIC DNA]</scope>
    <source>
        <strain evidence="13 14">DSM 1785</strain>
    </source>
</reference>
<dbReference type="HOGENOM" id="CLU_033617_2_1_9"/>
<feature type="binding site" evidence="10">
    <location>
        <position position="256"/>
    </location>
    <ligand>
        <name>Zn(2+)</name>
        <dbReference type="ChEBI" id="CHEBI:29105"/>
    </ligand>
</feature>
<dbReference type="InterPro" id="IPR027417">
    <property type="entry name" value="P-loop_NTPase"/>
</dbReference>
<sequence length="296" mass="33595">MESKMFGGTMKGKIIKGIGGFYYVKTSEGIIECKARGKFRHRDMKPMVGDDVDILIDKGKGVICDIHERVSELIRPTVANVTQAFVVFAVKNPDINYDLLNRFLVLCESNNIKAIVCLNKVDLVTEEEKEIVKNKINSIGYEVLFINAKQGLGIESLKERLDSNVTVLCGPSGAGKSTLINTLTEKYHMETGEVSEKIGRGRHTTRHSELIDVVDGYIVDTPGFSTLEVNFIEKDDLKYCFPEFEDYNHECKFRGCLHYKEPSCAVKEAVEEGKINKFRYEFYIRTLEEIMSGRKY</sequence>
<dbReference type="eggNOG" id="COG1162">
    <property type="taxonomic scope" value="Bacteria"/>
</dbReference>
<comment type="subunit">
    <text evidence="10">Monomer. Associates with 30S ribosomal subunit, binds 16S rRNA.</text>
</comment>
<keyword evidence="2 10" id="KW-0690">Ribosome biogenesis</keyword>
<dbReference type="GO" id="GO:0005525">
    <property type="term" value="F:GTP binding"/>
    <property type="evidence" value="ECO:0007669"/>
    <property type="project" value="UniProtKB-UniRule"/>
</dbReference>
<name>L1QF65_9CLOT</name>
<dbReference type="GO" id="GO:0046872">
    <property type="term" value="F:metal ion binding"/>
    <property type="evidence" value="ECO:0007669"/>
    <property type="project" value="UniProtKB-KW"/>
</dbReference>
<keyword evidence="4 10" id="KW-0699">rRNA-binding</keyword>
<keyword evidence="3 10" id="KW-0479">Metal-binding</keyword>
<comment type="similarity">
    <text evidence="10">Belongs to the TRAFAC class YlqF/YawG GTPase family. RsgA subfamily.</text>
</comment>
<keyword evidence="1 10" id="KW-0963">Cytoplasm</keyword>
<dbReference type="GO" id="GO:0042274">
    <property type="term" value="P:ribosomal small subunit biogenesis"/>
    <property type="evidence" value="ECO:0007669"/>
    <property type="project" value="UniProtKB-UniRule"/>
</dbReference>
<dbReference type="InterPro" id="IPR010914">
    <property type="entry name" value="RsgA_GTPase_dom"/>
</dbReference>
<evidence type="ECO:0000259" key="11">
    <source>
        <dbReference type="PROSITE" id="PS50936"/>
    </source>
</evidence>
<dbReference type="CDD" id="cd01854">
    <property type="entry name" value="YjeQ_EngC"/>
    <property type="match status" value="1"/>
</dbReference>
<organism evidence="13 14">
    <name type="scientific">Clostridium celatum DSM 1785</name>
    <dbReference type="NCBI Taxonomy" id="545697"/>
    <lineage>
        <taxon>Bacteria</taxon>
        <taxon>Bacillati</taxon>
        <taxon>Bacillota</taxon>
        <taxon>Clostridia</taxon>
        <taxon>Eubacteriales</taxon>
        <taxon>Clostridiaceae</taxon>
        <taxon>Clostridium</taxon>
    </lineage>
</organism>
<dbReference type="Pfam" id="PF03193">
    <property type="entry name" value="RsgA_GTPase"/>
    <property type="match status" value="1"/>
</dbReference>
<evidence type="ECO:0000313" key="13">
    <source>
        <dbReference type="EMBL" id="EKY26628.1"/>
    </source>
</evidence>
<evidence type="ECO:0000259" key="12">
    <source>
        <dbReference type="PROSITE" id="PS51721"/>
    </source>
</evidence>
<dbReference type="PROSITE" id="PS50936">
    <property type="entry name" value="ENGC_GTPASE"/>
    <property type="match status" value="1"/>
</dbReference>
<dbReference type="SUPFAM" id="SSF52540">
    <property type="entry name" value="P-loop containing nucleoside triphosphate hydrolases"/>
    <property type="match status" value="1"/>
</dbReference>
<evidence type="ECO:0000256" key="4">
    <source>
        <dbReference type="ARBA" id="ARBA00022730"/>
    </source>
</evidence>
<dbReference type="PROSITE" id="PS51721">
    <property type="entry name" value="G_CP"/>
    <property type="match status" value="1"/>
</dbReference>
<dbReference type="PATRIC" id="fig|545697.3.peg.1783"/>
<dbReference type="EC" id="3.6.1.-" evidence="10"/>
<evidence type="ECO:0000313" key="14">
    <source>
        <dbReference type="Proteomes" id="UP000010420"/>
    </source>
</evidence>
<proteinExistence type="inferred from homology"/>
<dbReference type="PANTHER" id="PTHR32120">
    <property type="entry name" value="SMALL RIBOSOMAL SUBUNIT BIOGENESIS GTPASE RSGA"/>
    <property type="match status" value="1"/>
</dbReference>
<accession>L1QF65</accession>
<keyword evidence="5 10" id="KW-0547">Nucleotide-binding</keyword>
<comment type="cofactor">
    <cofactor evidence="10">
        <name>Zn(2+)</name>
        <dbReference type="ChEBI" id="CHEBI:29105"/>
    </cofactor>
    <text evidence="10">Binds 1 zinc ion per subunit.</text>
</comment>
<evidence type="ECO:0000256" key="1">
    <source>
        <dbReference type="ARBA" id="ARBA00022490"/>
    </source>
</evidence>
<feature type="domain" description="EngC GTPase" evidence="11">
    <location>
        <begin position="79"/>
        <end position="225"/>
    </location>
</feature>
<evidence type="ECO:0000256" key="6">
    <source>
        <dbReference type="ARBA" id="ARBA00022801"/>
    </source>
</evidence>
<evidence type="ECO:0000256" key="10">
    <source>
        <dbReference type="HAMAP-Rule" id="MF_01820"/>
    </source>
</evidence>
<dbReference type="STRING" id="545697.HMPREF0216_01813"/>
<feature type="domain" description="CP-type G" evidence="12">
    <location>
        <begin position="70"/>
        <end position="227"/>
    </location>
</feature>
<evidence type="ECO:0000256" key="3">
    <source>
        <dbReference type="ARBA" id="ARBA00022723"/>
    </source>
</evidence>
<keyword evidence="6 10" id="KW-0378">Hydrolase</keyword>
<dbReference type="Gene3D" id="1.10.40.50">
    <property type="entry name" value="Probable gtpase engc, domain 3"/>
    <property type="match status" value="1"/>
</dbReference>
<dbReference type="InterPro" id="IPR031944">
    <property type="entry name" value="RsgA_N"/>
</dbReference>
<feature type="binding site" evidence="10">
    <location>
        <begin position="119"/>
        <end position="122"/>
    </location>
    <ligand>
        <name>GTP</name>
        <dbReference type="ChEBI" id="CHEBI:37565"/>
    </ligand>
</feature>
<dbReference type="SUPFAM" id="SSF50249">
    <property type="entry name" value="Nucleic acid-binding proteins"/>
    <property type="match status" value="1"/>
</dbReference>
<protein>
    <recommendedName>
        <fullName evidence="10">Small ribosomal subunit biogenesis GTPase RsgA</fullName>
        <ecNumber evidence="10">3.6.1.-</ecNumber>
    </recommendedName>
</protein>
<dbReference type="InterPro" id="IPR030378">
    <property type="entry name" value="G_CP_dom"/>
</dbReference>
<comment type="function">
    <text evidence="10">One of several proteins that assist in the late maturation steps of the functional core of the 30S ribosomal subunit. Helps release RbfA from mature subunits. May play a role in the assembly of ribosomal proteins into the subunit. Circularly permuted GTPase that catalyzes slow GTP hydrolysis, GTPase activity is stimulated by the 30S ribosomal subunit.</text>
</comment>
<evidence type="ECO:0000256" key="2">
    <source>
        <dbReference type="ARBA" id="ARBA00022517"/>
    </source>
</evidence>
<comment type="caution">
    <text evidence="13">The sequence shown here is derived from an EMBL/GenBank/DDBJ whole genome shotgun (WGS) entry which is preliminary data.</text>
</comment>
<evidence type="ECO:0000256" key="9">
    <source>
        <dbReference type="ARBA" id="ARBA00023134"/>
    </source>
</evidence>
<evidence type="ECO:0000256" key="5">
    <source>
        <dbReference type="ARBA" id="ARBA00022741"/>
    </source>
</evidence>
<feature type="binding site" evidence="10">
    <location>
        <position position="264"/>
    </location>
    <ligand>
        <name>Zn(2+)</name>
        <dbReference type="ChEBI" id="CHEBI:29105"/>
    </ligand>
</feature>
<dbReference type="GO" id="GO:0003924">
    <property type="term" value="F:GTPase activity"/>
    <property type="evidence" value="ECO:0007669"/>
    <property type="project" value="UniProtKB-UniRule"/>
</dbReference>
<evidence type="ECO:0000256" key="7">
    <source>
        <dbReference type="ARBA" id="ARBA00022833"/>
    </source>
</evidence>
<keyword evidence="14" id="KW-1185">Reference proteome</keyword>
<dbReference type="InterPro" id="IPR012340">
    <property type="entry name" value="NA-bd_OB-fold"/>
</dbReference>
<dbReference type="EMBL" id="AMEZ01000053">
    <property type="protein sequence ID" value="EKY26628.1"/>
    <property type="molecule type" value="Genomic_DNA"/>
</dbReference>
<keyword evidence="8 10" id="KW-0694">RNA-binding</keyword>
<dbReference type="Gene3D" id="2.40.50.140">
    <property type="entry name" value="Nucleic acid-binding proteins"/>
    <property type="match status" value="1"/>
</dbReference>
<evidence type="ECO:0000256" key="8">
    <source>
        <dbReference type="ARBA" id="ARBA00022884"/>
    </source>
</evidence>
<feature type="binding site" evidence="10">
    <location>
        <position position="251"/>
    </location>
    <ligand>
        <name>Zn(2+)</name>
        <dbReference type="ChEBI" id="CHEBI:29105"/>
    </ligand>
</feature>
<comment type="subcellular location">
    <subcellularLocation>
        <location evidence="10">Cytoplasm</location>
    </subcellularLocation>
</comment>
<keyword evidence="7 10" id="KW-0862">Zinc</keyword>
<dbReference type="AlphaFoldDB" id="L1QF65"/>